<gene>
    <name evidence="1" type="ORF">F383_18834</name>
</gene>
<proteinExistence type="predicted"/>
<reference evidence="2" key="1">
    <citation type="submission" date="2014-09" db="EMBL/GenBank/DDBJ databases">
        <authorList>
            <person name="Mudge J."/>
            <person name="Ramaraj T."/>
            <person name="Lindquist I.E."/>
            <person name="Bharti A.K."/>
            <person name="Sundararajan A."/>
            <person name="Cameron C.T."/>
            <person name="Woodward J.E."/>
            <person name="May G.D."/>
            <person name="Brubaker C."/>
            <person name="Broadhvest J."/>
            <person name="Wilkins T.A."/>
        </authorList>
    </citation>
    <scope>NUCLEOTIDE SEQUENCE</scope>
    <source>
        <strain evidence="2">cv. AKA8401</strain>
    </source>
</reference>
<dbReference type="AlphaFoldDB" id="A0A0B0MLV3"/>
<accession>A0A0B0MLV3</accession>
<name>A0A0B0MLV3_GOSAR</name>
<organism evidence="1 2">
    <name type="scientific">Gossypium arboreum</name>
    <name type="common">Tree cotton</name>
    <name type="synonym">Gossypium nanking</name>
    <dbReference type="NCBI Taxonomy" id="29729"/>
    <lineage>
        <taxon>Eukaryota</taxon>
        <taxon>Viridiplantae</taxon>
        <taxon>Streptophyta</taxon>
        <taxon>Embryophyta</taxon>
        <taxon>Tracheophyta</taxon>
        <taxon>Spermatophyta</taxon>
        <taxon>Magnoliopsida</taxon>
        <taxon>eudicotyledons</taxon>
        <taxon>Gunneridae</taxon>
        <taxon>Pentapetalae</taxon>
        <taxon>rosids</taxon>
        <taxon>malvids</taxon>
        <taxon>Malvales</taxon>
        <taxon>Malvaceae</taxon>
        <taxon>Malvoideae</taxon>
        <taxon>Gossypium</taxon>
    </lineage>
</organism>
<dbReference type="Proteomes" id="UP000032142">
    <property type="component" value="Unassembled WGS sequence"/>
</dbReference>
<dbReference type="EMBL" id="JRRC01130982">
    <property type="protein sequence ID" value="KHG00474.1"/>
    <property type="molecule type" value="Genomic_DNA"/>
</dbReference>
<evidence type="ECO:0000313" key="1">
    <source>
        <dbReference type="EMBL" id="KHG00474.1"/>
    </source>
</evidence>
<protein>
    <submittedName>
        <fullName evidence="1">Uncharacterized protein</fullName>
    </submittedName>
</protein>
<keyword evidence="2" id="KW-1185">Reference proteome</keyword>
<sequence length="61" mass="6825">MMIKLVNFYHFRSKNTKFGLRPEKAKQCRQASIRDPGTSEASITLSPKALVGASKGDKKAW</sequence>
<comment type="caution">
    <text evidence="1">The sequence shown here is derived from an EMBL/GenBank/DDBJ whole genome shotgun (WGS) entry which is preliminary data.</text>
</comment>
<evidence type="ECO:0000313" key="2">
    <source>
        <dbReference type="Proteomes" id="UP000032142"/>
    </source>
</evidence>